<dbReference type="STRING" id="1619110.UW36_C0006G0015"/>
<proteinExistence type="predicted"/>
<dbReference type="InterPro" id="IPR043731">
    <property type="entry name" value="DUF5674"/>
</dbReference>
<dbReference type="EMBL" id="LCIA01000006">
    <property type="protein sequence ID" value="KKT45394.1"/>
    <property type="molecule type" value="Genomic_DNA"/>
</dbReference>
<dbReference type="Proteomes" id="UP000034128">
    <property type="component" value="Unassembled WGS sequence"/>
</dbReference>
<name>A0A0G1KC63_UNCKA</name>
<organism evidence="1 2">
    <name type="scientific">candidate division WWE3 bacterium GW2011_GWA2_44_16</name>
    <dbReference type="NCBI Taxonomy" id="1619110"/>
    <lineage>
        <taxon>Bacteria</taxon>
        <taxon>Katanobacteria</taxon>
    </lineage>
</organism>
<evidence type="ECO:0000313" key="2">
    <source>
        <dbReference type="Proteomes" id="UP000034128"/>
    </source>
</evidence>
<evidence type="ECO:0000313" key="1">
    <source>
        <dbReference type="EMBL" id="KKT45394.1"/>
    </source>
</evidence>
<dbReference type="AlphaFoldDB" id="A0A0G1KC63"/>
<gene>
    <name evidence="1" type="ORF">UW36_C0006G0015</name>
</gene>
<comment type="caution">
    <text evidence="1">The sequence shown here is derived from an EMBL/GenBank/DDBJ whole genome shotgun (WGS) entry which is preliminary data.</text>
</comment>
<accession>A0A0G1KC63</accession>
<dbReference type="Pfam" id="PF18924">
    <property type="entry name" value="DUF5674"/>
    <property type="match status" value="1"/>
</dbReference>
<reference evidence="1 2" key="1">
    <citation type="journal article" date="2015" name="Nature">
        <title>rRNA introns, odd ribosomes, and small enigmatic genomes across a large radiation of phyla.</title>
        <authorList>
            <person name="Brown C.T."/>
            <person name="Hug L.A."/>
            <person name="Thomas B.C."/>
            <person name="Sharon I."/>
            <person name="Castelle C.J."/>
            <person name="Singh A."/>
            <person name="Wilkins M.J."/>
            <person name="Williams K.H."/>
            <person name="Banfield J.F."/>
        </authorList>
    </citation>
    <scope>NUCLEOTIDE SEQUENCE [LARGE SCALE GENOMIC DNA]</scope>
</reference>
<protein>
    <submittedName>
        <fullName evidence="1">Uncharacterized protein</fullName>
    </submittedName>
</protein>
<sequence>MILILNTEATNEQIKEVTTVYPGYTKVVIDVDQEILAAGGEYHIDCEQVLINNGSRRDSLWGGGYRFKSGEIDFIGLTNYKPYMNHFTYEVADLDVRTKMEIIIKRVFGDE</sequence>